<dbReference type="Proteomes" id="UP000283872">
    <property type="component" value="Unassembled WGS sequence"/>
</dbReference>
<evidence type="ECO:0000313" key="8">
    <source>
        <dbReference type="Proteomes" id="UP000286211"/>
    </source>
</evidence>
<dbReference type="EMBL" id="QRVA01000007">
    <property type="protein sequence ID" value="RGS17366.1"/>
    <property type="molecule type" value="Genomic_DNA"/>
</dbReference>
<evidence type="ECO:0000313" key="9">
    <source>
        <dbReference type="Proteomes" id="UP000286501"/>
    </source>
</evidence>
<dbReference type="Gene3D" id="1.10.1040.20">
    <property type="entry name" value="ProC-like, C-terminal domain"/>
    <property type="match status" value="1"/>
</dbReference>
<evidence type="ECO:0000313" key="5">
    <source>
        <dbReference type="EMBL" id="RHG66005.1"/>
    </source>
</evidence>
<comment type="caution">
    <text evidence="6">The sequence shown here is derived from an EMBL/GenBank/DDBJ whole genome shotgun (WGS) entry which is preliminary data.</text>
</comment>
<dbReference type="Gene3D" id="3.40.50.720">
    <property type="entry name" value="NAD(P)-binding Rossmann-like Domain"/>
    <property type="match status" value="1"/>
</dbReference>
<protein>
    <submittedName>
        <fullName evidence="6">DUF2520 domain-containing protein</fullName>
    </submittedName>
    <submittedName>
        <fullName evidence="3">F420-dependent NADP oxidoreductase</fullName>
    </submittedName>
</protein>
<evidence type="ECO:0000313" key="6">
    <source>
        <dbReference type="EMBL" id="RHK12245.1"/>
    </source>
</evidence>
<dbReference type="InterPro" id="IPR018931">
    <property type="entry name" value="DUF2520"/>
</dbReference>
<evidence type="ECO:0000313" key="4">
    <source>
        <dbReference type="EMBL" id="RGS17366.1"/>
    </source>
</evidence>
<proteinExistence type="predicted"/>
<dbReference type="PANTHER" id="PTHR40459">
    <property type="entry name" value="CONSERVED HYPOTHETICAL ALANINE AND LEUCINE RICH PROTEIN"/>
    <property type="match status" value="1"/>
</dbReference>
<dbReference type="EMBL" id="JAPDUS010000032">
    <property type="protein sequence ID" value="MCW4094549.1"/>
    <property type="molecule type" value="Genomic_DNA"/>
</dbReference>
<dbReference type="InterPro" id="IPR008927">
    <property type="entry name" value="6-PGluconate_DH-like_C_sf"/>
</dbReference>
<dbReference type="Pfam" id="PF10728">
    <property type="entry name" value="DUF2520"/>
    <property type="match status" value="1"/>
</dbReference>
<organism evidence="6 8">
    <name type="scientific">Segatella copri</name>
    <dbReference type="NCBI Taxonomy" id="165179"/>
    <lineage>
        <taxon>Bacteria</taxon>
        <taxon>Pseudomonadati</taxon>
        <taxon>Bacteroidota</taxon>
        <taxon>Bacteroidia</taxon>
        <taxon>Bacteroidales</taxon>
        <taxon>Prevotellaceae</taxon>
        <taxon>Segatella</taxon>
    </lineage>
</organism>
<reference evidence="7 8" key="1">
    <citation type="submission" date="2018-08" db="EMBL/GenBank/DDBJ databases">
        <title>A genome reference for cultivated species of the human gut microbiota.</title>
        <authorList>
            <person name="Zou Y."/>
            <person name="Xue W."/>
            <person name="Luo G."/>
        </authorList>
    </citation>
    <scope>NUCLEOTIDE SEQUENCE [LARGE SCALE GENOMIC DNA]</scope>
    <source>
        <strain evidence="4 7">AF24-12</strain>
        <strain evidence="6 8">AF46-2NS</strain>
        <strain evidence="5 9">AM22-1</strain>
    </source>
</reference>
<dbReference type="AlphaFoldDB" id="A0A3R6DQY4"/>
<dbReference type="Proteomes" id="UP001209074">
    <property type="component" value="Unassembled WGS sequence"/>
</dbReference>
<dbReference type="EMBL" id="QRNB01000007">
    <property type="protein sequence ID" value="RHK12245.1"/>
    <property type="molecule type" value="Genomic_DNA"/>
</dbReference>
<dbReference type="Pfam" id="PF03807">
    <property type="entry name" value="F420_oxidored"/>
    <property type="match status" value="1"/>
</dbReference>
<dbReference type="SUPFAM" id="SSF48179">
    <property type="entry name" value="6-phosphogluconate dehydrogenase C-terminal domain-like"/>
    <property type="match status" value="1"/>
</dbReference>
<dbReference type="InterPro" id="IPR028939">
    <property type="entry name" value="P5C_Rdtase_cat_N"/>
</dbReference>
<feature type="domain" description="DUF2520" evidence="2">
    <location>
        <begin position="126"/>
        <end position="251"/>
    </location>
</feature>
<evidence type="ECO:0000313" key="7">
    <source>
        <dbReference type="Proteomes" id="UP000283872"/>
    </source>
</evidence>
<dbReference type="Proteomes" id="UP000286211">
    <property type="component" value="Unassembled WGS sequence"/>
</dbReference>
<dbReference type="EMBL" id="QRIN01000025">
    <property type="protein sequence ID" value="RHG66005.1"/>
    <property type="molecule type" value="Genomic_DNA"/>
</dbReference>
<feature type="domain" description="Pyrroline-5-carboxylate reductase catalytic N-terminal" evidence="1">
    <location>
        <begin position="2"/>
        <end position="88"/>
    </location>
</feature>
<dbReference type="SUPFAM" id="SSF51735">
    <property type="entry name" value="NAD(P)-binding Rossmann-fold domains"/>
    <property type="match status" value="1"/>
</dbReference>
<evidence type="ECO:0000313" key="3">
    <source>
        <dbReference type="EMBL" id="MCW4094549.1"/>
    </source>
</evidence>
<accession>A0A3R6DQY4</accession>
<dbReference type="RefSeq" id="WP_118085704.1">
    <property type="nucleotide sequence ID" value="NZ_JAPDUQ010000002.1"/>
</dbReference>
<evidence type="ECO:0000259" key="2">
    <source>
        <dbReference type="Pfam" id="PF10728"/>
    </source>
</evidence>
<gene>
    <name evidence="6" type="ORF">DW079_02360</name>
    <name evidence="5" type="ORF">DW250_07535</name>
    <name evidence="4" type="ORF">DWY11_04760</name>
    <name evidence="3" type="ORF">ONT05_13535</name>
</gene>
<sequence length="256" mass="29035">MKIVFIGAGNLATNLALEISQSEHQIVQVFSRTRESASLLAEKVNCEPVNEMSKVVCDADLYIVSVKDDALEILIPELCKGREDKMFVHTAGSMPMDVFKDYARHYGVFYPMQTFTKDKKVAFENIPIFIEGCGAFETSFLKRLAEQISRSVYELDSDNRKYLHLSAVFACNFANHCVAVGQQILENHHIPGSVLRPLVMETMDKASSHSAAEVQTGPAIRDDRNVMEKQMQLLEKQPELQQIYEMMSKSIFKFKR</sequence>
<dbReference type="InterPro" id="IPR036291">
    <property type="entry name" value="NAD(P)-bd_dom_sf"/>
</dbReference>
<dbReference type="PANTHER" id="PTHR40459:SF1">
    <property type="entry name" value="CONSERVED HYPOTHETICAL ALANINE AND LEUCINE RICH PROTEIN"/>
    <property type="match status" value="1"/>
</dbReference>
<dbReference type="Proteomes" id="UP000286501">
    <property type="component" value="Unassembled WGS sequence"/>
</dbReference>
<name>A0A3R6DQY4_9BACT</name>
<evidence type="ECO:0000259" key="1">
    <source>
        <dbReference type="Pfam" id="PF03807"/>
    </source>
</evidence>
<dbReference type="InterPro" id="IPR037108">
    <property type="entry name" value="TM1727-like_C_sf"/>
</dbReference>
<reference evidence="3" key="2">
    <citation type="submission" date="2022-11" db="EMBL/GenBank/DDBJ databases">
        <title>Genomic repertoires linked with pathogenic potency of arthritogenic Prevotella copri isolated from the gut of rheumatoid arthritis patients.</title>
        <authorList>
            <person name="Nii T."/>
            <person name="Maeda Y."/>
            <person name="Motooka D."/>
            <person name="Naito M."/>
            <person name="Matsumoto Y."/>
            <person name="Ogawa T."/>
            <person name="Oguro-Igashira E."/>
            <person name="Kishikawa T."/>
            <person name="Yamashita M."/>
            <person name="Koizumi S."/>
            <person name="Kurakawa T."/>
            <person name="Okumura R."/>
            <person name="Kayama H."/>
            <person name="Murakami M."/>
            <person name="Sakaguchi T."/>
            <person name="Das B."/>
            <person name="Nakamura S."/>
            <person name="Okada Y."/>
            <person name="Kumanogoh A."/>
            <person name="Takeda K."/>
        </authorList>
    </citation>
    <scope>NUCLEOTIDE SEQUENCE</scope>
    <source>
        <strain evidence="3">N016-13</strain>
    </source>
</reference>